<sequence length="395" mass="45284">MVFERDHTLRLRDEIMIYADIYRPTDNIPVPAIMVWGPYRKSGGGLLDLRTFPLRVGVSEERLSGYLEFRRDGYDAIEEIAKLPWCNGKVALVGNSWLAISQWSIAAERPHVWRALRLLRVLVIRSGSRCDEAGYQKRSFGPGRLEDILAMREKSALTNEYWEDKRARLDQIPVPAYILASYSAALHTSGSFRGYEAIPHDRKWLVIHGTQEWIQELQSFFGRYTKDLPNGWETTPRIRATVLPFNRPAITNIPFEELSWPHREMILKRFYLGSEHSLLEEKPKEAGQIAYEANATPILQRGSDPGEISSSFRFLERTVLLGPSRAVVHIMSRQNDMNVYVKLRKAGRSGRLLQNLNIPLHDQGVTSANEVPLIIPLKYFGPQENLRASFRDVAE</sequence>
<dbReference type="SMART" id="SM00939">
    <property type="entry name" value="PepX_C"/>
    <property type="match status" value="1"/>
</dbReference>
<dbReference type="Pfam" id="PF02129">
    <property type="entry name" value="Peptidase_S15"/>
    <property type="match status" value="1"/>
</dbReference>
<dbReference type="SUPFAM" id="SSF53474">
    <property type="entry name" value="alpha/beta-Hydrolases"/>
    <property type="match status" value="1"/>
</dbReference>
<evidence type="ECO:0000259" key="2">
    <source>
        <dbReference type="SMART" id="SM00939"/>
    </source>
</evidence>
<dbReference type="AlphaFoldDB" id="A0A8H5ZVZ1"/>
<accession>A0A8H5ZVZ1</accession>
<evidence type="ECO:0000256" key="1">
    <source>
        <dbReference type="ARBA" id="ARBA00022801"/>
    </source>
</evidence>
<evidence type="ECO:0000313" key="3">
    <source>
        <dbReference type="EMBL" id="KAF5857903.1"/>
    </source>
</evidence>
<gene>
    <name evidence="3" type="ORF">ETB97_005140</name>
</gene>
<keyword evidence="1" id="KW-0378">Hydrolase</keyword>
<dbReference type="Pfam" id="PF08530">
    <property type="entry name" value="PepX_C"/>
    <property type="match status" value="1"/>
</dbReference>
<organism evidence="3 4">
    <name type="scientific">Petromyces alliaceus</name>
    <name type="common">Aspergillus alliaceus</name>
    <dbReference type="NCBI Taxonomy" id="209559"/>
    <lineage>
        <taxon>Eukaryota</taxon>
        <taxon>Fungi</taxon>
        <taxon>Dikarya</taxon>
        <taxon>Ascomycota</taxon>
        <taxon>Pezizomycotina</taxon>
        <taxon>Eurotiomycetes</taxon>
        <taxon>Eurotiomycetidae</taxon>
        <taxon>Eurotiales</taxon>
        <taxon>Aspergillaceae</taxon>
        <taxon>Aspergillus</taxon>
        <taxon>Aspergillus subgen. Circumdati</taxon>
    </lineage>
</organism>
<name>A0A8H5ZVZ1_PETAA</name>
<dbReference type="Proteomes" id="UP000541154">
    <property type="component" value="Unassembled WGS sequence"/>
</dbReference>
<protein>
    <recommendedName>
        <fullName evidence="2">Xaa-Pro dipeptidyl-peptidase C-terminal domain-containing protein</fullName>
    </recommendedName>
</protein>
<dbReference type="InterPro" id="IPR013736">
    <property type="entry name" value="Xaa-Pro_dipept_C"/>
</dbReference>
<dbReference type="Gene3D" id="3.40.50.1820">
    <property type="entry name" value="alpha/beta hydrolase"/>
    <property type="match status" value="2"/>
</dbReference>
<feature type="domain" description="Xaa-Pro dipeptidyl-peptidase C-terminal" evidence="2">
    <location>
        <begin position="218"/>
        <end position="389"/>
    </location>
</feature>
<dbReference type="Gene3D" id="2.60.120.260">
    <property type="entry name" value="Galactose-binding domain-like"/>
    <property type="match status" value="1"/>
</dbReference>
<dbReference type="EMBL" id="SPNV01000231">
    <property type="protein sequence ID" value="KAF5857903.1"/>
    <property type="molecule type" value="Genomic_DNA"/>
</dbReference>
<dbReference type="GO" id="GO:0008239">
    <property type="term" value="F:dipeptidyl-peptidase activity"/>
    <property type="evidence" value="ECO:0007669"/>
    <property type="project" value="InterPro"/>
</dbReference>
<comment type="caution">
    <text evidence="3">The sequence shown here is derived from an EMBL/GenBank/DDBJ whole genome shotgun (WGS) entry which is preliminary data.</text>
</comment>
<reference evidence="3 4" key="1">
    <citation type="submission" date="2019-04" db="EMBL/GenBank/DDBJ databases">
        <title>Aspergillus burnettii sp. nov., novel species from soil in southeast Queensland.</title>
        <authorList>
            <person name="Gilchrist C.L.M."/>
            <person name="Pitt J.I."/>
            <person name="Lange L."/>
            <person name="Lacey H.J."/>
            <person name="Vuong D."/>
            <person name="Midgley D.J."/>
            <person name="Greenfield P."/>
            <person name="Bradbury M."/>
            <person name="Lacey E."/>
            <person name="Busk P.K."/>
            <person name="Pilgaard B."/>
            <person name="Chooi Y.H."/>
            <person name="Piggott A.M."/>
        </authorList>
    </citation>
    <scope>NUCLEOTIDE SEQUENCE [LARGE SCALE GENOMIC DNA]</scope>
    <source>
        <strain evidence="3 4">FRR 5400</strain>
    </source>
</reference>
<proteinExistence type="predicted"/>
<evidence type="ECO:0000313" key="4">
    <source>
        <dbReference type="Proteomes" id="UP000541154"/>
    </source>
</evidence>
<dbReference type="InterPro" id="IPR000383">
    <property type="entry name" value="Xaa-Pro-like_dom"/>
</dbReference>
<dbReference type="InterPro" id="IPR029058">
    <property type="entry name" value="AB_hydrolase_fold"/>
</dbReference>
<keyword evidence="4" id="KW-1185">Reference proteome</keyword>